<dbReference type="Gene3D" id="3.30.420.10">
    <property type="entry name" value="Ribonuclease H-like superfamily/Ribonuclease H"/>
    <property type="match status" value="1"/>
</dbReference>
<dbReference type="GO" id="GO:0044547">
    <property type="term" value="F:DNA topoisomerase binding"/>
    <property type="evidence" value="ECO:0007669"/>
    <property type="project" value="TreeGrafter"/>
</dbReference>
<dbReference type="GO" id="GO:0042800">
    <property type="term" value="F:histone H3K4 methyltransferase activity"/>
    <property type="evidence" value="ECO:0007669"/>
    <property type="project" value="TreeGrafter"/>
</dbReference>
<dbReference type="InterPro" id="IPR036397">
    <property type="entry name" value="RNaseH_sf"/>
</dbReference>
<dbReference type="Proteomes" id="UP000035680">
    <property type="component" value="Unassembled WGS sequence"/>
</dbReference>
<dbReference type="PANTHER" id="PTHR46060:SF2">
    <property type="entry name" value="HISTONE-LYSINE N-METHYLTRANSFERASE SETMAR"/>
    <property type="match status" value="1"/>
</dbReference>
<dbReference type="GO" id="GO:0000793">
    <property type="term" value="C:condensed chromosome"/>
    <property type="evidence" value="ECO:0007669"/>
    <property type="project" value="TreeGrafter"/>
</dbReference>
<evidence type="ECO:0000313" key="1">
    <source>
        <dbReference type="Proteomes" id="UP000035680"/>
    </source>
</evidence>
<dbReference type="STRING" id="75913.A0A0K0G1C1"/>
<dbReference type="GO" id="GO:0044774">
    <property type="term" value="P:mitotic DNA integrity checkpoint signaling"/>
    <property type="evidence" value="ECO:0007669"/>
    <property type="project" value="TreeGrafter"/>
</dbReference>
<dbReference type="GO" id="GO:0046975">
    <property type="term" value="F:histone H3K36 methyltransferase activity"/>
    <property type="evidence" value="ECO:0007669"/>
    <property type="project" value="TreeGrafter"/>
</dbReference>
<dbReference type="GO" id="GO:0006303">
    <property type="term" value="P:double-strand break repair via nonhomologous end joining"/>
    <property type="evidence" value="ECO:0007669"/>
    <property type="project" value="TreeGrafter"/>
</dbReference>
<keyword evidence="1" id="KW-1185">Reference proteome</keyword>
<dbReference type="WBParaSite" id="SVE_1851100.1">
    <property type="protein sequence ID" value="SVE_1851100.1"/>
    <property type="gene ID" value="SVE_1851100"/>
</dbReference>
<protein>
    <submittedName>
        <fullName evidence="2">Mariner Mos1 transposase</fullName>
    </submittedName>
</protein>
<name>A0A0K0G1C1_STRVS</name>
<evidence type="ECO:0000313" key="2">
    <source>
        <dbReference type="WBParaSite" id="SVE_1851100.1"/>
    </source>
</evidence>
<sequence length="146" mass="17016">MGKRVNFQTHNTSVVWEYPRGNFDLDDEEGRERLTITNTEYLQKIVESNSKQSQKDMAKELGKIRPVLTNRSSPIVLHANARCHASKKSLKKLCKLNYKILLHPFYSPDLSTTDYYLSKHLDAFLKDKLFINQKSAEEAFTDFIKF</sequence>
<dbReference type="AlphaFoldDB" id="A0A0K0G1C1"/>
<dbReference type="GO" id="GO:0031297">
    <property type="term" value="P:replication fork processing"/>
    <property type="evidence" value="ECO:0007669"/>
    <property type="project" value="TreeGrafter"/>
</dbReference>
<dbReference type="GO" id="GO:0003697">
    <property type="term" value="F:single-stranded DNA binding"/>
    <property type="evidence" value="ECO:0007669"/>
    <property type="project" value="TreeGrafter"/>
</dbReference>
<organism evidence="1 2">
    <name type="scientific">Strongyloides venezuelensis</name>
    <name type="common">Threadworm</name>
    <dbReference type="NCBI Taxonomy" id="75913"/>
    <lineage>
        <taxon>Eukaryota</taxon>
        <taxon>Metazoa</taxon>
        <taxon>Ecdysozoa</taxon>
        <taxon>Nematoda</taxon>
        <taxon>Chromadorea</taxon>
        <taxon>Rhabditida</taxon>
        <taxon>Tylenchina</taxon>
        <taxon>Panagrolaimomorpha</taxon>
        <taxon>Strongyloidoidea</taxon>
        <taxon>Strongyloididae</taxon>
        <taxon>Strongyloides</taxon>
    </lineage>
</organism>
<accession>A0A0K0G1C1</accession>
<dbReference type="GO" id="GO:0005634">
    <property type="term" value="C:nucleus"/>
    <property type="evidence" value="ECO:0007669"/>
    <property type="project" value="TreeGrafter"/>
</dbReference>
<proteinExistence type="predicted"/>
<dbReference type="GO" id="GO:0000014">
    <property type="term" value="F:single-stranded DNA endodeoxyribonuclease activity"/>
    <property type="evidence" value="ECO:0007669"/>
    <property type="project" value="TreeGrafter"/>
</dbReference>
<dbReference type="InterPro" id="IPR052709">
    <property type="entry name" value="Transposase-MT_Hybrid"/>
</dbReference>
<dbReference type="GO" id="GO:0035861">
    <property type="term" value="C:site of double-strand break"/>
    <property type="evidence" value="ECO:0007669"/>
    <property type="project" value="TreeGrafter"/>
</dbReference>
<dbReference type="PANTHER" id="PTHR46060">
    <property type="entry name" value="MARINER MOS1 TRANSPOSASE-LIKE PROTEIN"/>
    <property type="match status" value="1"/>
</dbReference>
<dbReference type="GO" id="GO:0000729">
    <property type="term" value="P:DNA double-strand break processing"/>
    <property type="evidence" value="ECO:0007669"/>
    <property type="project" value="TreeGrafter"/>
</dbReference>
<dbReference type="GO" id="GO:0015074">
    <property type="term" value="P:DNA integration"/>
    <property type="evidence" value="ECO:0007669"/>
    <property type="project" value="TreeGrafter"/>
</dbReference>
<dbReference type="GO" id="GO:0003690">
    <property type="term" value="F:double-stranded DNA binding"/>
    <property type="evidence" value="ECO:0007669"/>
    <property type="project" value="TreeGrafter"/>
</dbReference>
<reference evidence="2" key="2">
    <citation type="submission" date="2015-08" db="UniProtKB">
        <authorList>
            <consortium name="WormBaseParasite"/>
        </authorList>
    </citation>
    <scope>IDENTIFICATION</scope>
</reference>
<reference evidence="1" key="1">
    <citation type="submission" date="2014-07" db="EMBL/GenBank/DDBJ databases">
        <authorList>
            <person name="Martin A.A"/>
            <person name="De Silva N."/>
        </authorList>
    </citation>
    <scope>NUCLEOTIDE SEQUENCE</scope>
</reference>